<organism evidence="3 5">
    <name type="scientific">Durusdinium trenchii</name>
    <dbReference type="NCBI Taxonomy" id="1381693"/>
    <lineage>
        <taxon>Eukaryota</taxon>
        <taxon>Sar</taxon>
        <taxon>Alveolata</taxon>
        <taxon>Dinophyceae</taxon>
        <taxon>Suessiales</taxon>
        <taxon>Symbiodiniaceae</taxon>
        <taxon>Durusdinium</taxon>
    </lineage>
</organism>
<keyword evidence="1" id="KW-0175">Coiled coil</keyword>
<sequence length="301" mass="33452">MAELSGVDVAVAVGQELVEFSEWVTSANENSLEGALKIAKEKVVEYQEKQSILEKALKTREAEAKPTLLEQNRLGSKEKPLSSPPSARSGSGSDWKEGDRASVEWDVSGERIFWPGTIVGKTHFVRVQVVQPGMAEMKDCATGTEHIGPLRQRIRTQVDREDPSLFVHSVAFETRDAKKIYTTTLKQINDQEELAVGEVLEWEFSQPISGLPLWYTVQLDQRAGRLSKLEGRRLRATKPSHVAPEPLPWPEQGKVLLEQPEGSSSISFKNCHPARPHSASERGETVSVKLGAVVRARPERQ</sequence>
<reference evidence="3 5" key="1">
    <citation type="submission" date="2024-02" db="EMBL/GenBank/DDBJ databases">
        <authorList>
            <person name="Chen Y."/>
            <person name="Shah S."/>
            <person name="Dougan E. K."/>
            <person name="Thang M."/>
            <person name="Chan C."/>
        </authorList>
    </citation>
    <scope>NUCLEOTIDE SEQUENCE [LARGE SCALE GENOMIC DNA]</scope>
</reference>
<keyword evidence="5" id="KW-1185">Reference proteome</keyword>
<dbReference type="Proteomes" id="UP001642484">
    <property type="component" value="Unassembled WGS sequence"/>
</dbReference>
<evidence type="ECO:0000256" key="2">
    <source>
        <dbReference type="SAM" id="MobiDB-lite"/>
    </source>
</evidence>
<protein>
    <submittedName>
        <fullName evidence="3">Uncharacterized protein</fullName>
    </submittedName>
</protein>
<evidence type="ECO:0000313" key="5">
    <source>
        <dbReference type="Proteomes" id="UP001642484"/>
    </source>
</evidence>
<feature type="region of interest" description="Disordered" evidence="2">
    <location>
        <begin position="259"/>
        <end position="301"/>
    </location>
</feature>
<feature type="compositionally biased region" description="Low complexity" evidence="2">
    <location>
        <begin position="84"/>
        <end position="93"/>
    </location>
</feature>
<accession>A0ABP0NPV2</accession>
<name>A0ABP0NPV2_9DINO</name>
<evidence type="ECO:0000313" key="3">
    <source>
        <dbReference type="EMBL" id="CAK9065496.1"/>
    </source>
</evidence>
<gene>
    <name evidence="3" type="ORF">CCMP2556_LOCUS32199</name>
    <name evidence="4" type="ORF">CCMP2556_LOCUS32315</name>
</gene>
<evidence type="ECO:0000313" key="4">
    <source>
        <dbReference type="EMBL" id="CAK9065795.1"/>
    </source>
</evidence>
<dbReference type="EMBL" id="CAXAMN010022017">
    <property type="protein sequence ID" value="CAK9065496.1"/>
    <property type="molecule type" value="Genomic_DNA"/>
</dbReference>
<feature type="coiled-coil region" evidence="1">
    <location>
        <begin position="29"/>
        <end position="56"/>
    </location>
</feature>
<proteinExistence type="predicted"/>
<dbReference type="EMBL" id="CAXAMN010022029">
    <property type="protein sequence ID" value="CAK9065795.1"/>
    <property type="molecule type" value="Genomic_DNA"/>
</dbReference>
<comment type="caution">
    <text evidence="3">The sequence shown here is derived from an EMBL/GenBank/DDBJ whole genome shotgun (WGS) entry which is preliminary data.</text>
</comment>
<feature type="region of interest" description="Disordered" evidence="2">
    <location>
        <begin position="63"/>
        <end position="100"/>
    </location>
</feature>
<evidence type="ECO:0000256" key="1">
    <source>
        <dbReference type="SAM" id="Coils"/>
    </source>
</evidence>